<evidence type="ECO:0008006" key="11">
    <source>
        <dbReference type="Google" id="ProtNLM"/>
    </source>
</evidence>
<evidence type="ECO:0000313" key="9">
    <source>
        <dbReference type="EMBL" id="NDO72029.1"/>
    </source>
</evidence>
<evidence type="ECO:0000259" key="7">
    <source>
        <dbReference type="Pfam" id="PF17802"/>
    </source>
</evidence>
<dbReference type="Proteomes" id="UP000474104">
    <property type="component" value="Unassembled WGS sequence"/>
</dbReference>
<feature type="compositionally biased region" description="Basic and acidic residues" evidence="4">
    <location>
        <begin position="259"/>
        <end position="269"/>
    </location>
</feature>
<dbReference type="RefSeq" id="WP_004081945.1">
    <property type="nucleotide sequence ID" value="NZ_VIRB01000149.1"/>
</dbReference>
<feature type="signal peptide" evidence="6">
    <location>
        <begin position="1"/>
        <end position="32"/>
    </location>
</feature>
<feature type="transmembrane region" description="Helical" evidence="5">
    <location>
        <begin position="868"/>
        <end position="890"/>
    </location>
</feature>
<evidence type="ECO:0000313" key="10">
    <source>
        <dbReference type="Proteomes" id="UP000474104"/>
    </source>
</evidence>
<dbReference type="InterPro" id="IPR046751">
    <property type="entry name" value="TED_2"/>
</dbReference>
<feature type="domain" description="Thioester" evidence="8">
    <location>
        <begin position="311"/>
        <end position="438"/>
    </location>
</feature>
<organism evidence="9 10">
    <name type="scientific">Schaedlerella arabinosiphila</name>
    <dbReference type="NCBI Taxonomy" id="2044587"/>
    <lineage>
        <taxon>Bacteria</taxon>
        <taxon>Bacillati</taxon>
        <taxon>Bacillota</taxon>
        <taxon>Clostridia</taxon>
        <taxon>Lachnospirales</taxon>
        <taxon>Lachnospiraceae</taxon>
        <taxon>Schaedlerella</taxon>
    </lineage>
</organism>
<dbReference type="InterPro" id="IPR041033">
    <property type="entry name" value="SpaA_PFL_dom_1"/>
</dbReference>
<dbReference type="AlphaFoldDB" id="A0A9X5CCA0"/>
<sequence>MTFHKMRTKLAAFGLALLMGLVPTGNIPTAYAAEEPARQQEHGAQESSKQEDTQKAVLAQRRVQAKDLTKKVKDQTFFIGTSLEGIQFDPEKEEVSFYKAIGDDGSEYQPHKAGSYTASYLVAPKDQEECYVVTRKIILTDTEGTAHVSENGGEQQKRDTDSEEESEAKEGLDSKTNTELDSDAEPKKDADPDSDSESEKDADLGSDSESKEDADPDSDSESKEDADSDSDSESKEDADLDNDSESDQETDTEKDSEDADKPQDTEKVKITISGKGETEESLSRLQKDIAEGKLMIVSAAGSAFESDDSAVNLEKGDTARYPDSLGGHEIHWFQINGETAYCLENSEPTPFQVDGISSVLESNVDLQKVLYYGFGGKGDLTGEALSGKSREEKYVYTHIAVSYAYAGKTGVAGCTWEELQNTDAGAYIECLFRQEVPPSNGLSLSAASVDAIQEGDLQKTPKIRLEGNSRSSIELSVPEDVACYNVTQNDSVTHGTIQINGGDSFYLSAKMNVTGQYDSGAMPGSLKEDWKVLVLSSREGKEDIGVFEARPADPVRFTVQWLGQAKISLLKKDRDTGSPLAGAVYAIYKDAQCKDWLMDLPETDESGNATSESFDRGLKQVYVKEMKAPEHYLLDSNVYPVDVESGKEVEMTVYDVQEKNGQEDQPTETRITKTDASTGELLEGAVLQVMDQDGNLVEEWTSTKEAHVIFGLPEGEYTLHEKQAPFQEGYVSAPDITFQVSEETGAEVEMKDGYSKMDLSVQDQSTGKELPGATLQLLDGQGNILKEWVTDGKPYRVEKLPVNAELILRETAAPKGYAISKEVKLIVTDTEEVQSIALKNARISEKTSKPGNAPASGNTSAPKTGDTFQMPALLLTAGVISLALLAVLLIRRIKRDDQEEA</sequence>
<protein>
    <recommendedName>
        <fullName evidence="11">LPXTG cell wall anchor domain-containing protein</fullName>
    </recommendedName>
</protein>
<dbReference type="Gene3D" id="2.60.40.10">
    <property type="entry name" value="Immunoglobulins"/>
    <property type="match status" value="3"/>
</dbReference>
<feature type="region of interest" description="Disordered" evidence="4">
    <location>
        <begin position="35"/>
        <end position="54"/>
    </location>
</feature>
<comment type="similarity">
    <text evidence="1">Belongs to the serine-aspartate repeat-containing protein (SDr) family.</text>
</comment>
<evidence type="ECO:0000256" key="2">
    <source>
        <dbReference type="ARBA" id="ARBA00022525"/>
    </source>
</evidence>
<feature type="compositionally biased region" description="Basic and acidic residues" evidence="4">
    <location>
        <begin position="168"/>
        <end position="213"/>
    </location>
</feature>
<evidence type="ECO:0000256" key="6">
    <source>
        <dbReference type="SAM" id="SignalP"/>
    </source>
</evidence>
<keyword evidence="5" id="KW-1133">Transmembrane helix</keyword>
<proteinExistence type="inferred from homology"/>
<feature type="region of interest" description="Disordered" evidence="4">
    <location>
        <begin position="844"/>
        <end position="864"/>
    </location>
</feature>
<gene>
    <name evidence="9" type="ORF">FMM80_26625</name>
</gene>
<comment type="caution">
    <text evidence="9">The sequence shown here is derived from an EMBL/GenBank/DDBJ whole genome shotgun (WGS) entry which is preliminary data.</text>
</comment>
<dbReference type="PANTHER" id="PTHR36108">
    <property type="entry name" value="COLOSSIN-B-RELATED"/>
    <property type="match status" value="1"/>
</dbReference>
<feature type="compositionally biased region" description="Acidic residues" evidence="4">
    <location>
        <begin position="238"/>
        <end position="258"/>
    </location>
</feature>
<evidence type="ECO:0000256" key="5">
    <source>
        <dbReference type="SAM" id="Phobius"/>
    </source>
</evidence>
<dbReference type="OrthoDB" id="9804660at2"/>
<dbReference type="Pfam" id="PF20610">
    <property type="entry name" value="TED_2"/>
    <property type="match status" value="1"/>
</dbReference>
<dbReference type="EMBL" id="VIRB01000149">
    <property type="protein sequence ID" value="NDO72029.1"/>
    <property type="molecule type" value="Genomic_DNA"/>
</dbReference>
<dbReference type="InterPro" id="IPR013783">
    <property type="entry name" value="Ig-like_fold"/>
</dbReference>
<dbReference type="Pfam" id="PF17802">
    <property type="entry name" value="SpaA"/>
    <property type="match status" value="3"/>
</dbReference>
<keyword evidence="5" id="KW-0472">Membrane</keyword>
<name>A0A9X5CCA0_9FIRM</name>
<keyword evidence="5" id="KW-0812">Transmembrane</keyword>
<feature type="domain" description="SpaA-like prealbumin fold" evidence="7">
    <location>
        <begin position="669"/>
        <end position="752"/>
    </location>
</feature>
<keyword evidence="2" id="KW-0964">Secreted</keyword>
<feature type="region of interest" description="Disordered" evidence="4">
    <location>
        <begin position="144"/>
        <end position="281"/>
    </location>
</feature>
<evidence type="ECO:0000256" key="1">
    <source>
        <dbReference type="ARBA" id="ARBA00007257"/>
    </source>
</evidence>
<evidence type="ECO:0000259" key="8">
    <source>
        <dbReference type="Pfam" id="PF20610"/>
    </source>
</evidence>
<feature type="domain" description="SpaA-like prealbumin fold" evidence="7">
    <location>
        <begin position="760"/>
        <end position="840"/>
    </location>
</feature>
<keyword evidence="3 6" id="KW-0732">Signal</keyword>
<feature type="domain" description="SpaA-like prealbumin fold" evidence="7">
    <location>
        <begin position="566"/>
        <end position="654"/>
    </location>
</feature>
<feature type="chain" id="PRO_5040989499" description="LPXTG cell wall anchor domain-containing protein" evidence="6">
    <location>
        <begin position="33"/>
        <end position="901"/>
    </location>
</feature>
<reference evidence="9 10" key="1">
    <citation type="submission" date="2019-07" db="EMBL/GenBank/DDBJ databases">
        <title>Draft genome sequences of 15 bacterial species constituting the stable defined intestinal microbiota of the GM15 gnotobiotic mouse model.</title>
        <authorList>
            <person name="Elie C."/>
            <person name="Mathieu A."/>
            <person name="Saliou A."/>
            <person name="Darnaud M."/>
            <person name="Leulier F."/>
            <person name="Tamellini A."/>
        </authorList>
    </citation>
    <scope>NUCLEOTIDE SEQUENCE [LARGE SCALE GENOMIC DNA]</scope>
    <source>
        <strain evidence="10">ASF 502</strain>
    </source>
</reference>
<evidence type="ECO:0000256" key="3">
    <source>
        <dbReference type="ARBA" id="ARBA00022729"/>
    </source>
</evidence>
<accession>A0A9X5CCA0</accession>
<evidence type="ECO:0000256" key="4">
    <source>
        <dbReference type="SAM" id="MobiDB-lite"/>
    </source>
</evidence>
<dbReference type="PANTHER" id="PTHR36108:SF13">
    <property type="entry name" value="COLOSSIN-B-RELATED"/>
    <property type="match status" value="1"/>
</dbReference>